<dbReference type="PROSITE" id="PS50027">
    <property type="entry name" value="EGF_LAM_2"/>
    <property type="match status" value="2"/>
</dbReference>
<organism evidence="19 20">
    <name type="scientific">Mytilus edulis</name>
    <name type="common">Blue mussel</name>
    <dbReference type="NCBI Taxonomy" id="6550"/>
    <lineage>
        <taxon>Eukaryota</taxon>
        <taxon>Metazoa</taxon>
        <taxon>Spiralia</taxon>
        <taxon>Lophotrochozoa</taxon>
        <taxon>Mollusca</taxon>
        <taxon>Bivalvia</taxon>
        <taxon>Autobranchia</taxon>
        <taxon>Pteriomorphia</taxon>
        <taxon>Mytilida</taxon>
        <taxon>Mytiloidea</taxon>
        <taxon>Mytilidae</taxon>
        <taxon>Mytilinae</taxon>
        <taxon>Mytilus</taxon>
    </lineage>
</organism>
<dbReference type="PROSITE" id="PS50026">
    <property type="entry name" value="EGF_3"/>
    <property type="match status" value="1"/>
</dbReference>
<dbReference type="Pfam" id="PF00431">
    <property type="entry name" value="CUB"/>
    <property type="match status" value="1"/>
</dbReference>
<dbReference type="InterPro" id="IPR000152">
    <property type="entry name" value="EGF-type_Asp/Asn_hydroxyl_site"/>
</dbReference>
<evidence type="ECO:0000313" key="19">
    <source>
        <dbReference type="EMBL" id="CAG2221865.1"/>
    </source>
</evidence>
<dbReference type="CDD" id="cd00055">
    <property type="entry name" value="EGF_Lam"/>
    <property type="match status" value="2"/>
</dbReference>
<feature type="disulfide bond" evidence="12">
    <location>
        <begin position="1384"/>
        <end position="1398"/>
    </location>
</feature>
<dbReference type="InterPro" id="IPR015915">
    <property type="entry name" value="Kelch-typ_b-propeller"/>
</dbReference>
<dbReference type="InterPro" id="IPR056737">
    <property type="entry name" value="Beta-prop_ATRN-MKLN-like"/>
</dbReference>
<evidence type="ECO:0000256" key="10">
    <source>
        <dbReference type="ARBA" id="ARBA00023292"/>
    </source>
</evidence>
<dbReference type="SUPFAM" id="SSF57184">
    <property type="entry name" value="Growth factor receptor domain"/>
    <property type="match status" value="1"/>
</dbReference>
<keyword evidence="2" id="KW-0880">Kelch repeat</keyword>
<dbReference type="SMART" id="SM00179">
    <property type="entry name" value="EGF_CA"/>
    <property type="match status" value="2"/>
</dbReference>
<dbReference type="FunFam" id="2.10.25.10:FF:000191">
    <property type="entry name" value="Multiple epidermal growth factor-like domains 8"/>
    <property type="match status" value="1"/>
</dbReference>
<keyword evidence="6" id="KW-0677">Repeat</keyword>
<evidence type="ECO:0000256" key="2">
    <source>
        <dbReference type="ARBA" id="ARBA00022441"/>
    </source>
</evidence>
<dbReference type="PROSITE" id="PS00022">
    <property type="entry name" value="EGF_1"/>
    <property type="match status" value="3"/>
</dbReference>
<dbReference type="CDD" id="cd00041">
    <property type="entry name" value="CUB"/>
    <property type="match status" value="1"/>
</dbReference>
<evidence type="ECO:0000256" key="11">
    <source>
        <dbReference type="PROSITE-ProRule" id="PRU00076"/>
    </source>
</evidence>
<evidence type="ECO:0000259" key="18">
    <source>
        <dbReference type="PROSITE" id="PS50027"/>
    </source>
</evidence>
<evidence type="ECO:0000256" key="6">
    <source>
        <dbReference type="ARBA" id="ARBA00022737"/>
    </source>
</evidence>
<dbReference type="SUPFAM" id="SSF117281">
    <property type="entry name" value="Kelch motif"/>
    <property type="match status" value="2"/>
</dbReference>
<dbReference type="InterPro" id="IPR056863">
    <property type="entry name" value="LMN_ATRN_NET-like_EGF"/>
</dbReference>
<feature type="disulfide bond" evidence="12">
    <location>
        <begin position="1323"/>
        <end position="1332"/>
    </location>
</feature>
<dbReference type="Pfam" id="PF24681">
    <property type="entry name" value="Kelch_KLHDC2_KLHL20_DRC7"/>
    <property type="match status" value="1"/>
</dbReference>
<protein>
    <submittedName>
        <fullName evidence="19">MEGF8</fullName>
    </submittedName>
</protein>
<comment type="caution">
    <text evidence="11">Lacks conserved residue(s) required for the propagation of feature annotation.</text>
</comment>
<dbReference type="SMART" id="SM00423">
    <property type="entry name" value="PSI"/>
    <property type="match status" value="8"/>
</dbReference>
<feature type="domain" description="CUB" evidence="16">
    <location>
        <begin position="25"/>
        <end position="144"/>
    </location>
</feature>
<dbReference type="GO" id="GO:0005509">
    <property type="term" value="F:calcium ion binding"/>
    <property type="evidence" value="ECO:0007669"/>
    <property type="project" value="InterPro"/>
</dbReference>
<dbReference type="SMART" id="SM00180">
    <property type="entry name" value="EGF_Lam"/>
    <property type="match status" value="3"/>
</dbReference>
<feature type="disulfide bond" evidence="12">
    <location>
        <begin position="1372"/>
        <end position="1381"/>
    </location>
</feature>
<gene>
    <name evidence="19" type="ORF">MEDL_35254</name>
</gene>
<evidence type="ECO:0000256" key="4">
    <source>
        <dbReference type="ARBA" id="ARBA00022692"/>
    </source>
</evidence>
<dbReference type="PROSITE" id="PS01180">
    <property type="entry name" value="CUB"/>
    <property type="match status" value="2"/>
</dbReference>
<evidence type="ECO:0000256" key="3">
    <source>
        <dbReference type="ARBA" id="ARBA00022536"/>
    </source>
</evidence>
<accession>A0A8S3SNZ5</accession>
<dbReference type="EMBL" id="CAJPWZ010001704">
    <property type="protein sequence ID" value="CAG2221865.1"/>
    <property type="molecule type" value="Genomic_DNA"/>
</dbReference>
<keyword evidence="9" id="KW-0325">Glycoprotein</keyword>
<dbReference type="PANTHER" id="PTHR46093:SF16">
    <property type="entry name" value="MULTIPLE EGF-LIKE-DOMAINS 8"/>
    <property type="match status" value="1"/>
</dbReference>
<dbReference type="GO" id="GO:0016020">
    <property type="term" value="C:membrane"/>
    <property type="evidence" value="ECO:0007669"/>
    <property type="project" value="UniProtKB-SubCell"/>
</dbReference>
<dbReference type="PROSITE" id="PS00010">
    <property type="entry name" value="ASX_HYDROXYL"/>
    <property type="match status" value="1"/>
</dbReference>
<dbReference type="PROSITE" id="PS01186">
    <property type="entry name" value="EGF_2"/>
    <property type="match status" value="3"/>
</dbReference>
<feature type="signal peptide" evidence="15">
    <location>
        <begin position="1"/>
        <end position="20"/>
    </location>
</feature>
<dbReference type="SUPFAM" id="SSF49854">
    <property type="entry name" value="Spermadhesin, CUB domain"/>
    <property type="match status" value="2"/>
</dbReference>
<comment type="caution">
    <text evidence="19">The sequence shown here is derived from an EMBL/GenBank/DDBJ whole genome shotgun (WGS) entry which is preliminary data.</text>
</comment>
<dbReference type="Pfam" id="PF00053">
    <property type="entry name" value="EGF_laminin"/>
    <property type="match status" value="1"/>
</dbReference>
<feature type="domain" description="EGF-like" evidence="17">
    <location>
        <begin position="1232"/>
        <end position="1272"/>
    </location>
</feature>
<dbReference type="SUPFAM" id="SSF57196">
    <property type="entry name" value="EGF/Laminin"/>
    <property type="match status" value="2"/>
</dbReference>
<dbReference type="PROSITE" id="PS01248">
    <property type="entry name" value="EGF_LAM_1"/>
    <property type="match status" value="2"/>
</dbReference>
<dbReference type="PROSITE" id="PS01187">
    <property type="entry name" value="EGF_CA"/>
    <property type="match status" value="1"/>
</dbReference>
<dbReference type="PANTHER" id="PTHR46093">
    <property type="entry name" value="ACYL-COA-BINDING DOMAIN-CONTAINING PROTEIN 5"/>
    <property type="match status" value="1"/>
</dbReference>
<evidence type="ECO:0000256" key="7">
    <source>
        <dbReference type="ARBA" id="ARBA00022989"/>
    </source>
</evidence>
<dbReference type="SMART" id="SM00042">
    <property type="entry name" value="CUB"/>
    <property type="match status" value="1"/>
</dbReference>
<dbReference type="InterPro" id="IPR002049">
    <property type="entry name" value="LE_dom"/>
</dbReference>
<dbReference type="Gene3D" id="2.120.10.80">
    <property type="entry name" value="Kelch-type beta propeller"/>
    <property type="match status" value="4"/>
</dbReference>
<evidence type="ECO:0000256" key="14">
    <source>
        <dbReference type="SAM" id="Phobius"/>
    </source>
</evidence>
<dbReference type="SMART" id="SM00181">
    <property type="entry name" value="EGF"/>
    <property type="match status" value="9"/>
</dbReference>
<dbReference type="Gene3D" id="2.60.120.290">
    <property type="entry name" value="Spermadhesin, CUB domain"/>
    <property type="match status" value="2"/>
</dbReference>
<evidence type="ECO:0000256" key="8">
    <source>
        <dbReference type="ARBA" id="ARBA00023157"/>
    </source>
</evidence>
<feature type="domain" description="CUB" evidence="16">
    <location>
        <begin position="1402"/>
        <end position="1559"/>
    </location>
</feature>
<feature type="compositionally biased region" description="Basic residues" evidence="13">
    <location>
        <begin position="2837"/>
        <end position="2847"/>
    </location>
</feature>
<dbReference type="InterPro" id="IPR016201">
    <property type="entry name" value="PSI"/>
</dbReference>
<keyword evidence="4 14" id="KW-0812">Transmembrane</keyword>
<evidence type="ECO:0000256" key="9">
    <source>
        <dbReference type="ARBA" id="ARBA00023180"/>
    </source>
</evidence>
<keyword evidence="5 15" id="KW-0732">Signal</keyword>
<comment type="subcellular location">
    <subcellularLocation>
        <location evidence="1">Membrane</location>
        <topology evidence="1">Single-pass membrane protein</topology>
    </subcellularLocation>
</comment>
<sequence length="2847" mass="320231">MLGFTFCIFVLSSLLFSCSSVPQTCTGREIFTNKSGTIRGGVKNETIRVGEENKYSNYSRCEWLIDAGSSDKSILLEFSSMETECSYDFVMIYDGNSFNSTTLATYSGNTLPKPVLATSGYMLIYLFSDRNYNLKGFVANYTLQDCPYNCNRNGTCVNHVCLCDKKFIGEFCEKQLCPDSCNSNGQCNQSGCHCDEGYIGDDCSLSIDRVEGDVRWFSLSRSSQNFTARFGHTSAFIKSVNCIYTYGGFSLYRILDDVVRYCLNSSMWEIAIKSNPWPSGRKNHASVTVDKGFYILGGVLDNGSYSNDLWFYDTSSDNWTQKATNSSLQLEKLMDHTLTYANGWLYVIGGKKEDGLFSSDIFRINETDCESWEKLKMSGDRRLSRMVSGHTAVFHSVSNTILVYGGYRSKYSKYVVLSGYVYAFNLQYNVWSVIKNPQIVEEPTYKHRENHIPNKRAHHTSVIMGNYMVVYGGNIHIHQELETCYDNEIFLYHLGCHQWVKHPLFMVTGKLFMVTGKLFMVTGKLFMVTGKLFMVTGKLFMVTGKLFMVTGELFMVTGKLFMVTGELFMVTGKLFMVTGKLFMVTGKLFIVTDTHGKRRFGHSSVSAFGNIMFVIGGYRGSVLGDVTAFKFPPTIAPAEVCDECLSITDNINAESGEDTDYCKQYTDAQKTDVQKCIDDIECVLCTARIDTRRTGCVHRTRKRECDSSKNPILVDTPCQGICSSLLSCQSCLSHGQGINLMSSSPSNRVYQEECSWCVKSSTCTQTVGKCSNTVCGEPTHGVEISDPDELCLPGEEFSSGLYGWWGATNPSWNSIEQCTNNDIPAGIQVMYYYQPDNILQPDQVLFMNSFTMLIEDVLPYHGNIDEAGKLITVRITGYIHPLDSPLVYGSNMLQLYLAGSGDISATLNLSNDSSVKNQEIVIRKKTYTISTTEKANRKSEKLFPNTTRGHKYYVAVEAEKRKKDNKATLSLQWNIEVSEESEIRGNHHHMPNLHPITMEFLEPYNSVHCSIHNNCLACMTDASCAWCSSSATCLYKGDNSTNCNETYAVTHPEQCDLCHDYPDCYSCVTDDLCEWSTKYEKCIRRGRYMRNLRQISECPQPCHLRKNCNLCVEKDKDECFWCENTGECFPFAHYISHHMSGQCQEWVDSDDLLHNHTCRDCSVYKSCDNCLSRYGCGWCGNVDNRMIGKCVDGDFSGPTHNQNCSVIVADVGKEKNITVDDPSMWMYDKCLDVDECAHDVYDCDENASCVNTETSYICVCNKGFIQYGKECQKTCYYDCVYGKCSADYECRCDLGYTGPDCSTDCQCNNQSVCTKGVGKCDSCQNNTNGSHCQFCLHGHYGIPSKGCKACHCNGHAETSRGQCSKVTGECFCTHNTEGEHCERCQEGYYGDPRNGGKCYRNCDNRVILNQKSGSLGSFQGSGVTSTRKHCVWIISDIDIDKVEIEEPMYDTSEISITFTIDNIVTKCGREHVYVYEGIPSFIYGHSSPDTDTGLLASFCGSETPKSITVRSKVITVFFETGVFNHPIWMLTADIVTFAGSTAWHKELIVPGFNASYQVNDCGVSCRYQQRLQNPVCQGNKCICDSGFEGDECRKFVCSPGCLFNQDSQSCHCNSSLGPVEIFPWYTVFQPYTRLPEDISRSRYGHTLVACGSDSMYMFGGYSLRHGLLNDVWMFNLTTSKWTQIVPFTTTEPTGRYYHTAVYLDYLKTMYVFGGFVKRGNNVEATNEMWKFAIGAHKWTLEVSSEVHPVAGHTMTKIDDAELLVIGGFSRAGLYGHTAVHHEDKQSIKTIYIYGGILYRSPRVNLSESPRVVLSDELYSFDLVSKRWNNLQSTRYSEEGAEKDKRIFHTAVDVGKYMVIFGGQSDDQQLSDKVLVYHYRCNNWHSFQFKEVQEDAPINIRVSAASVAIETSVYIMGGYSGEVHSGMIKLTLPIDRCRLIKDEHECVRSSTGCKACIISSPDGSNVTSCYSAHIHKFLPNECFGQTLLQGRGECDKNWHLRRDCDGYTTCDSCLAVFPYFKNIRQICKWCQNCGENKCVKVGRKCTGQTCKNHPSSSPVGESHWCGIFECGTSTCERCKALNCEWTSTKGYNEEEKWYCRRNKSPNITVCPAPCQLNANCQSCIRSVGAEAGSGKCVWSHALQECMSEAYKPLRCSHGNCGLLIDSSTTECLRPCHEFRQCSNCLRAPGCGWCAGNNGMGLCMPGGMKGPTGGVCNPGDIRNFKTDSPMNQYHWSIVEPMWSYISCPPENECINGHHTCNNVTQDCFDTLKGFNCSCKKGYMEDSNTKECIPVCHQGCQHGICVRPDKCDCSFGYVGKNCTVECECHKNSECESVEKTKHCLNCHNNTQNKDFSPNGPVSDPVCIRCQNNTDGRKCDGCQSGYFRHKGMTKFDACIKCQCHGHSHFCDNMTGECRPCRNNTRTRCSSDENDSPDTCWKKQCAVCEEYFQGHPVHDHQCYRQMNVDREYCLDPETQNECSQNPHPLMQGRTVFFAVQPRYLNVDIRITIDVLKGGADVFFSSSDQTFTVKDNKENGVHILELDSDLHIRGGSSQRWSYPINKRSLDNYNIHIHNIMTDLAESKPLDKRSVQNSTSGVSHELLEIHAKNFHTYHTVTQTNTILRVKNVESRLVITLPVHSHNLKFARFYIIMYGVGSKYSNNTYGNLYFRQDQPHIDLFVFFSVFFSSFFLFLAVCVLLWKMKQAVDTQRSRQQRAKEMMHMASRPFSKVLVYIEPEPIIMSSTPVLRRPKLPKIPHRNVPIMGLTPVDLLPSIIHPTIVKEKVPFDVIPIAVEPIISGSAAIRTVVIQLPGGTHASSKLCIGSSLTSNYRPANSNPKSNIRRRPSSTQC</sequence>
<reference evidence="19" key="1">
    <citation type="submission" date="2021-03" db="EMBL/GenBank/DDBJ databases">
        <authorList>
            <person name="Bekaert M."/>
        </authorList>
    </citation>
    <scope>NUCLEOTIDE SEQUENCE</scope>
</reference>
<dbReference type="Pfam" id="PF24981">
    <property type="entry name" value="Beta-prop_ATRN-LZTR1"/>
    <property type="match status" value="2"/>
</dbReference>
<evidence type="ECO:0000259" key="17">
    <source>
        <dbReference type="PROSITE" id="PS50026"/>
    </source>
</evidence>
<evidence type="ECO:0000256" key="15">
    <source>
        <dbReference type="SAM" id="SignalP"/>
    </source>
</evidence>
<dbReference type="Proteomes" id="UP000683360">
    <property type="component" value="Unassembled WGS sequence"/>
</dbReference>
<evidence type="ECO:0000256" key="12">
    <source>
        <dbReference type="PROSITE-ProRule" id="PRU00460"/>
    </source>
</evidence>
<dbReference type="InterPro" id="IPR000859">
    <property type="entry name" value="CUB_dom"/>
</dbReference>
<keyword evidence="7 14" id="KW-1133">Transmembrane helix</keyword>
<dbReference type="InterPro" id="IPR009030">
    <property type="entry name" value="Growth_fac_rcpt_cys_sf"/>
</dbReference>
<dbReference type="InterPro" id="IPR018097">
    <property type="entry name" value="EGF_Ca-bd_CS"/>
</dbReference>
<keyword evidence="10 12" id="KW-0424">Laminin EGF-like domain</keyword>
<evidence type="ECO:0000259" key="16">
    <source>
        <dbReference type="PROSITE" id="PS01180"/>
    </source>
</evidence>
<dbReference type="CDD" id="cd00054">
    <property type="entry name" value="EGF_CA"/>
    <property type="match status" value="1"/>
</dbReference>
<dbReference type="OrthoDB" id="263283at2759"/>
<dbReference type="InterPro" id="IPR000742">
    <property type="entry name" value="EGF"/>
</dbReference>
<keyword evidence="3 11" id="KW-0245">EGF-like domain</keyword>
<keyword evidence="20" id="KW-1185">Reference proteome</keyword>
<evidence type="ECO:0000256" key="13">
    <source>
        <dbReference type="SAM" id="MobiDB-lite"/>
    </source>
</evidence>
<evidence type="ECO:0000256" key="5">
    <source>
        <dbReference type="ARBA" id="ARBA00022729"/>
    </source>
</evidence>
<proteinExistence type="predicted"/>
<dbReference type="InterPro" id="IPR001881">
    <property type="entry name" value="EGF-like_Ca-bd_dom"/>
</dbReference>
<dbReference type="Pfam" id="PF24973">
    <property type="entry name" value="EGF_LMN_ATRN"/>
    <property type="match status" value="2"/>
</dbReference>
<feature type="region of interest" description="Disordered" evidence="13">
    <location>
        <begin position="2828"/>
        <end position="2847"/>
    </location>
</feature>
<feature type="chain" id="PRO_5035795328" evidence="15">
    <location>
        <begin position="21"/>
        <end position="2847"/>
    </location>
</feature>
<keyword evidence="8 12" id="KW-1015">Disulfide bond</keyword>
<evidence type="ECO:0000313" key="20">
    <source>
        <dbReference type="Proteomes" id="UP000683360"/>
    </source>
</evidence>
<name>A0A8S3SNZ5_MYTED</name>
<feature type="domain" description="Laminin EGF-like" evidence="18">
    <location>
        <begin position="1350"/>
        <end position="1400"/>
    </location>
</feature>
<keyword evidence="14" id="KW-0472">Membrane</keyword>
<feature type="domain" description="Laminin EGF-like" evidence="18">
    <location>
        <begin position="1305"/>
        <end position="1349"/>
    </location>
</feature>
<dbReference type="InterPro" id="IPR035914">
    <property type="entry name" value="Sperma_CUB_dom_sf"/>
</dbReference>
<dbReference type="Gene3D" id="2.10.25.10">
    <property type="entry name" value="Laminin"/>
    <property type="match status" value="5"/>
</dbReference>
<evidence type="ECO:0000256" key="1">
    <source>
        <dbReference type="ARBA" id="ARBA00004167"/>
    </source>
</evidence>
<feature type="transmembrane region" description="Helical" evidence="14">
    <location>
        <begin position="2675"/>
        <end position="2697"/>
    </location>
</feature>